<feature type="domain" description="ELP1 alpha-solenoid" evidence="1">
    <location>
        <begin position="660"/>
        <end position="857"/>
    </location>
</feature>
<dbReference type="PANTHER" id="PTHR12747:SF0">
    <property type="entry name" value="ELONGATOR COMPLEX PROTEIN 1"/>
    <property type="match status" value="1"/>
</dbReference>
<dbReference type="GO" id="GO:0002926">
    <property type="term" value="P:tRNA wobble base 5-methoxycarbonylmethyl-2-thiouridinylation"/>
    <property type="evidence" value="ECO:0007669"/>
    <property type="project" value="TreeGrafter"/>
</dbReference>
<dbReference type="Proteomes" id="UP001165122">
    <property type="component" value="Unassembled WGS sequence"/>
</dbReference>
<sequence>MLLRLISTTSSPSSSPPIHTTAEFAVLQNGNILLYPPDSPPSPILLGPIVDDELDSDEEDDDVEKSPIFTKCYSHSPSPSTYLLTSLTHHTIFQSLLTLSPPSLLSTSIGTFSDTIFSSTLTNQFLLISTNLGLTSLTSPQTVLPLDEDDPSIEENTTGLDLVYHLKDICQNSYLDTNGNSLFVASKKDSNAENTTSGSIHNLSDGTKLSDLRDENSNDLLANRRKDTKKSQIIGEVDLLPKVKFSKSEALHLYSENANALLSVKVGKKILLVFYEKNGLKKRVVKVDKSFLAGSSSEYNNDLVEGDADKGDISILDFRFSRDSRFIYLTSSNGSITLTSIVRFNNYSLQCSGVIYWPIGSLFIKFSALEGEDVILGYTLNEKVEIKKYNVKISNFNINGSINTTCNSESVNRTNYSQALIPEPMYGETIKIDEKRLGLNRIEFLGNRRCADTGFGRVLFLRGNNIERVVEGWGSVVGEEGVWYFEGRDLVVYLDNEGGRKVLKIKERCIMLKKFNNGVAVLRDDGIIELINTNMDILSQVETLETPSKLYIIENKVIYLTATKRLYVNDRLICGECGGFEICEEMGYLVFMEEGEVWALGFWDLRRLQSLDNLYEIDDYEQPIPRRTVDTHTSLISLIPSKSLIILLHARGNFEGIYPRPFVLRNVRKLIEEERWGEAFGFCKRMKVDLNFLGDYMWKEFLEGGGKFIEEVGKKISNLNLYISMLQDFDFASTKYFDPSSPPPPPTPESLAHFSNKTNKICTHLRKLMLGDVEKFLLPLLSTYAKCSPPRLSEALGLIKSQAQDDLNSSLAQDAFKYLAFLAKYETIYETALGMYDYDLAKSVARGSQMDPKVYLKEIKELKEMEEWRGRYTVDWRLGRWEGGVRNLWEGGQGEECLKIIEEKDLITLGLELFKTGENRDKMMGVLARKLVKEGKSSAAISVYLSVNDFTNAVATARICGDWKTVVTFFKDVEQEEGGGEDWMGMGGMGVEELNDVVEELVELLEGRTGDEGRKGKLDAARLLVDYGEAEDKHERALKLLCDGQHFCDADLLILTPTSNLQDKTTFVVEASKNFARTTAADLDERVIKFQINAEKYKESKEKFDEIKAKREEMGYAEGEAGGWGGGSEFSAATDLTNASMNSISSVSSTKSFASGYSGTGTSFTLKTTEHSGKYKQSSKEAAKIKAREKRNAKRRGKKMQPGSIEELTYFKNVLIECCAGAGEIEIIQDAIEYLMRRGGEMEGLGVRLVESYEGLRKQVVKFKEEVEGIEKEWEGEGKVEGVAMAELSGVGVGDKGDGVMGVYKYLSD</sequence>
<organism evidence="2 3">
    <name type="scientific">Triparma laevis f. longispina</name>
    <dbReference type="NCBI Taxonomy" id="1714387"/>
    <lineage>
        <taxon>Eukaryota</taxon>
        <taxon>Sar</taxon>
        <taxon>Stramenopiles</taxon>
        <taxon>Ochrophyta</taxon>
        <taxon>Bolidophyceae</taxon>
        <taxon>Parmales</taxon>
        <taxon>Triparmaceae</taxon>
        <taxon>Triparma</taxon>
    </lineage>
</organism>
<dbReference type="InterPro" id="IPR006849">
    <property type="entry name" value="Elp1"/>
</dbReference>
<keyword evidence="3" id="KW-1185">Reference proteome</keyword>
<comment type="caution">
    <text evidence="2">The sequence shown here is derived from an EMBL/GenBank/DDBJ whole genome shotgun (WGS) entry which is preliminary data.</text>
</comment>
<dbReference type="OrthoDB" id="200915at2759"/>
<protein>
    <recommendedName>
        <fullName evidence="1">ELP1 alpha-solenoid domain-containing protein</fullName>
    </recommendedName>
</protein>
<dbReference type="Pfam" id="PF23925">
    <property type="entry name" value="A-sol_ELP1"/>
    <property type="match status" value="1"/>
</dbReference>
<reference evidence="3" key="1">
    <citation type="journal article" date="2023" name="Commun. Biol.">
        <title>Genome analysis of Parmales, the sister group of diatoms, reveals the evolutionary specialization of diatoms from phago-mixotrophs to photoautotrophs.</title>
        <authorList>
            <person name="Ban H."/>
            <person name="Sato S."/>
            <person name="Yoshikawa S."/>
            <person name="Yamada K."/>
            <person name="Nakamura Y."/>
            <person name="Ichinomiya M."/>
            <person name="Sato N."/>
            <person name="Blanc-Mathieu R."/>
            <person name="Endo H."/>
            <person name="Kuwata A."/>
            <person name="Ogata H."/>
        </authorList>
    </citation>
    <scope>NUCLEOTIDE SEQUENCE [LARGE SCALE GENOMIC DNA]</scope>
    <source>
        <strain evidence="3">NIES 3700</strain>
    </source>
</reference>
<gene>
    <name evidence="2" type="ORF">TrLO_g14742</name>
</gene>
<evidence type="ECO:0000313" key="2">
    <source>
        <dbReference type="EMBL" id="GMI11792.1"/>
    </source>
</evidence>
<proteinExistence type="predicted"/>
<dbReference type="PANTHER" id="PTHR12747">
    <property type="entry name" value="ELONGATOR COMPLEX PROTEIN 1"/>
    <property type="match status" value="1"/>
</dbReference>
<dbReference type="GO" id="GO:0005829">
    <property type="term" value="C:cytosol"/>
    <property type="evidence" value="ECO:0007669"/>
    <property type="project" value="TreeGrafter"/>
</dbReference>
<evidence type="ECO:0000259" key="1">
    <source>
        <dbReference type="Pfam" id="PF23925"/>
    </source>
</evidence>
<evidence type="ECO:0000313" key="3">
    <source>
        <dbReference type="Proteomes" id="UP001165122"/>
    </source>
</evidence>
<name>A0A9W7KU74_9STRA</name>
<dbReference type="InterPro" id="IPR056167">
    <property type="entry name" value="A-sol_ELP1"/>
</dbReference>
<dbReference type="GO" id="GO:0000049">
    <property type="term" value="F:tRNA binding"/>
    <property type="evidence" value="ECO:0007669"/>
    <property type="project" value="TreeGrafter"/>
</dbReference>
<dbReference type="EMBL" id="BRXW01000167">
    <property type="protein sequence ID" value="GMI11792.1"/>
    <property type="molecule type" value="Genomic_DNA"/>
</dbReference>
<accession>A0A9W7KU74</accession>
<dbReference type="GO" id="GO:0033588">
    <property type="term" value="C:elongator holoenzyme complex"/>
    <property type="evidence" value="ECO:0007669"/>
    <property type="project" value="InterPro"/>
</dbReference>